<dbReference type="EMBL" id="JAZHFS010000012">
    <property type="protein sequence ID" value="MEF2113400.1"/>
    <property type="molecule type" value="Genomic_DNA"/>
</dbReference>
<evidence type="ECO:0000313" key="2">
    <source>
        <dbReference type="EMBL" id="MEF2113400.1"/>
    </source>
</evidence>
<name>A0ABU7UPT5_9CLOT</name>
<dbReference type="Pfam" id="PF00480">
    <property type="entry name" value="ROK"/>
    <property type="match status" value="1"/>
</dbReference>
<evidence type="ECO:0000313" key="3">
    <source>
        <dbReference type="Proteomes" id="UP001498469"/>
    </source>
</evidence>
<dbReference type="PANTHER" id="PTHR18964:SF149">
    <property type="entry name" value="BIFUNCTIONAL UDP-N-ACETYLGLUCOSAMINE 2-EPIMERASE_N-ACETYLMANNOSAMINE KINASE"/>
    <property type="match status" value="1"/>
</dbReference>
<dbReference type="Proteomes" id="UP001498469">
    <property type="component" value="Unassembled WGS sequence"/>
</dbReference>
<sequence length="399" mass="44526">MKENINILKNLSNEEKKIFNSLQNEGPITKSEISRLTEIKLTTLNNTMEILEKKRIIVREAIGQSTGGRRPVLYDVNLLEFYIIGIDISRVYTQVIIANLKMEILYKEMFNMDIFCSPQETVRRIYEIINKANQNLRLDSRNLVGVGLGTVGPLDIKNGIMISPVNFSALGWSNVPIKEMLEKKLNCPIIIENGVNAAVIGEYFYGIGKGVENIAYLNCGIGIRTGTVLSSKLMRTISDDEDALGHMIVDVHGEKCKCGNFGCIESYSSINAIIKKFSLEVKKGRKTIINKQLKNIGYKDICIAAERNDNLSKEILIGAALILGTGLVNYINLLNPGLVILSGPLIINSKLFYNECIKTVFKKLHPDRMKKIIFSRGGFFKENAISIGAVALVIKDIYN</sequence>
<reference evidence="2 3" key="1">
    <citation type="submission" date="2023-11" db="EMBL/GenBank/DDBJ databases">
        <title>Draft genome sequence of a psychrophilic Clostridium strain from permafrost water brine.</title>
        <authorList>
            <person name="Shcherbakova V.A."/>
            <person name="Trubitsyn V.E."/>
            <person name="Zakharyuk A.G."/>
        </authorList>
    </citation>
    <scope>NUCLEOTIDE SEQUENCE [LARGE SCALE GENOMIC DNA]</scope>
    <source>
        <strain evidence="2 3">14F</strain>
    </source>
</reference>
<comment type="similarity">
    <text evidence="1">Belongs to the ROK (NagC/XylR) family.</text>
</comment>
<organism evidence="2 3">
    <name type="scientific">Clostridium frigoriphilum</name>
    <dbReference type="NCBI Taxonomy" id="443253"/>
    <lineage>
        <taxon>Bacteria</taxon>
        <taxon>Bacillati</taxon>
        <taxon>Bacillota</taxon>
        <taxon>Clostridia</taxon>
        <taxon>Eubacteriales</taxon>
        <taxon>Clostridiaceae</taxon>
        <taxon>Clostridium</taxon>
    </lineage>
</organism>
<dbReference type="RefSeq" id="WP_216251789.1">
    <property type="nucleotide sequence ID" value="NZ_JAZHFS010000012.1"/>
</dbReference>
<evidence type="ECO:0000256" key="1">
    <source>
        <dbReference type="ARBA" id="ARBA00006479"/>
    </source>
</evidence>
<dbReference type="PANTHER" id="PTHR18964">
    <property type="entry name" value="ROK (REPRESSOR, ORF, KINASE) FAMILY"/>
    <property type="match status" value="1"/>
</dbReference>
<keyword evidence="3" id="KW-1185">Reference proteome</keyword>
<comment type="caution">
    <text evidence="2">The sequence shown here is derived from an EMBL/GenBank/DDBJ whole genome shotgun (WGS) entry which is preliminary data.</text>
</comment>
<protein>
    <submittedName>
        <fullName evidence="2">ROK family transcriptional regulator</fullName>
    </submittedName>
</protein>
<dbReference type="InterPro" id="IPR000600">
    <property type="entry name" value="ROK"/>
</dbReference>
<proteinExistence type="inferred from homology"/>
<accession>A0ABU7UPT5</accession>
<gene>
    <name evidence="2" type="ORF">SJI18_13915</name>
</gene>